<reference evidence="1" key="1">
    <citation type="journal article" date="2021" name="Proc. Natl. Acad. Sci. U.S.A.">
        <title>A Catalog of Tens of Thousands of Viruses from Human Metagenomes Reveals Hidden Associations with Chronic Diseases.</title>
        <authorList>
            <person name="Tisza M.J."/>
            <person name="Buck C.B."/>
        </authorList>
    </citation>
    <scope>NUCLEOTIDE SEQUENCE</scope>
    <source>
        <strain evidence="1">Ctnpt50</strain>
    </source>
</reference>
<evidence type="ECO:0000313" key="1">
    <source>
        <dbReference type="EMBL" id="DAF48919.1"/>
    </source>
</evidence>
<sequence length="355" mass="37391">MARKFFLASVGNAEAYATRNGEFAHVLSSRTLTESTLGFTSSMEEVRAGQGAKLYGRFNHSAGMTVSLTDAMFDLNYIALQTGSEIETGASAIYSKDSYTAVDGATKTIALSKEPVAIGTACGLDKKVVWFRASGCNPTQDDISIVIDGEKNKYEGGNLTVGETDAVKFETGVIYCISYFAMDSLADLLKISANFIPAELVLVLTAQLFEGDANAPETGKPAGEITIKIPRFQLDGQFDLSMAMTSSASIALNGTALAVDAGGCDDDGIYAEVVRVLKNATYSSKGIRMIAIDPESAVAGQTPVVYGLYGNGSTGLIPNADLTFEPALADGKFATNTYNVSLKEIPSLKDSVTVA</sequence>
<accession>A0A8S5SDZ6</accession>
<protein>
    <submittedName>
        <fullName evidence="1">Structural protein</fullName>
    </submittedName>
</protein>
<dbReference type="EMBL" id="BK032577">
    <property type="protein sequence ID" value="DAF48919.1"/>
    <property type="molecule type" value="Genomic_DNA"/>
</dbReference>
<proteinExistence type="predicted"/>
<organism evidence="1">
    <name type="scientific">Siphoviridae sp. ctnpt50</name>
    <dbReference type="NCBI Taxonomy" id="2827941"/>
    <lineage>
        <taxon>Viruses</taxon>
        <taxon>Duplodnaviria</taxon>
        <taxon>Heunggongvirae</taxon>
        <taxon>Uroviricota</taxon>
        <taxon>Caudoviricetes</taxon>
    </lineage>
</organism>
<name>A0A8S5SDZ6_9CAUD</name>